<dbReference type="OrthoDB" id="9813719at2"/>
<dbReference type="RefSeq" id="WP_014454148.1">
    <property type="nucleotide sequence ID" value="NC_017098.1"/>
</dbReference>
<dbReference type="InterPro" id="IPR036597">
    <property type="entry name" value="Fido-like_dom_sf"/>
</dbReference>
<dbReference type="EMBL" id="CP003282">
    <property type="protein sequence ID" value="AFG36150.1"/>
    <property type="molecule type" value="Genomic_DNA"/>
</dbReference>
<feature type="active site" evidence="1">
    <location>
        <position position="206"/>
    </location>
</feature>
<dbReference type="GO" id="GO:0005524">
    <property type="term" value="F:ATP binding"/>
    <property type="evidence" value="ECO:0007669"/>
    <property type="project" value="UniProtKB-KW"/>
</dbReference>
<dbReference type="eggNOG" id="COG3177">
    <property type="taxonomic scope" value="Bacteria"/>
</dbReference>
<evidence type="ECO:0000256" key="2">
    <source>
        <dbReference type="PIRSR" id="PIRSR640198-2"/>
    </source>
</evidence>
<proteinExistence type="predicted"/>
<dbReference type="PANTHER" id="PTHR13504:SF33">
    <property type="entry name" value="FIC FAMILY PROTEIN"/>
    <property type="match status" value="1"/>
</dbReference>
<dbReference type="KEGG" id="sfc:Spiaf_0041"/>
<dbReference type="PATRIC" id="fig|889378.3.peg.44"/>
<name>H9UF57_SPIAZ</name>
<dbReference type="AlphaFoldDB" id="H9UF57"/>
<protein>
    <recommendedName>
        <fullName evidence="3">Fido domain-containing protein</fullName>
    </recommendedName>
</protein>
<keyword evidence="2" id="KW-0067">ATP-binding</keyword>
<dbReference type="Proteomes" id="UP000007383">
    <property type="component" value="Chromosome"/>
</dbReference>
<evidence type="ECO:0000259" key="3">
    <source>
        <dbReference type="PROSITE" id="PS51459"/>
    </source>
</evidence>
<dbReference type="HOGENOM" id="CLU_041789_1_0_12"/>
<dbReference type="SUPFAM" id="SSF140931">
    <property type="entry name" value="Fic-like"/>
    <property type="match status" value="1"/>
</dbReference>
<evidence type="ECO:0000256" key="1">
    <source>
        <dbReference type="PIRSR" id="PIRSR640198-1"/>
    </source>
</evidence>
<keyword evidence="2" id="KW-0547">Nucleotide-binding</keyword>
<dbReference type="Pfam" id="PF13776">
    <property type="entry name" value="DUF4172"/>
    <property type="match status" value="1"/>
</dbReference>
<dbReference type="InterPro" id="IPR040198">
    <property type="entry name" value="Fido_containing"/>
</dbReference>
<feature type="binding site" evidence="2">
    <location>
        <begin position="210"/>
        <end position="217"/>
    </location>
    <ligand>
        <name>ATP</name>
        <dbReference type="ChEBI" id="CHEBI:30616"/>
    </ligand>
</feature>
<reference evidence="5" key="1">
    <citation type="journal article" date="2013" name="Stand. Genomic Sci.">
        <title>Complete genome sequence of the halophilic bacterium Spirochaeta africana type strain (Z-7692(T)) from the alkaline Lake Magadi in the East African Rift.</title>
        <authorList>
            <person name="Liolos K."/>
            <person name="Abt B."/>
            <person name="Scheuner C."/>
            <person name="Teshima H."/>
            <person name="Held B."/>
            <person name="Lapidus A."/>
            <person name="Nolan M."/>
            <person name="Lucas S."/>
            <person name="Deshpande S."/>
            <person name="Cheng J.F."/>
            <person name="Tapia R."/>
            <person name="Goodwin L.A."/>
            <person name="Pitluck S."/>
            <person name="Pagani I."/>
            <person name="Ivanova N."/>
            <person name="Mavromatis K."/>
            <person name="Mikhailova N."/>
            <person name="Huntemann M."/>
            <person name="Pati A."/>
            <person name="Chen A."/>
            <person name="Palaniappan K."/>
            <person name="Land M."/>
            <person name="Rohde M."/>
            <person name="Tindall B.J."/>
            <person name="Detter J.C."/>
            <person name="Goker M."/>
            <person name="Bristow J."/>
            <person name="Eisen J.A."/>
            <person name="Markowitz V."/>
            <person name="Hugenholtz P."/>
            <person name="Woyke T."/>
            <person name="Klenk H.P."/>
            <person name="Kyrpides N.C."/>
        </authorList>
    </citation>
    <scope>NUCLEOTIDE SEQUENCE</scope>
    <source>
        <strain evidence="5">ATCC 700263 / DSM 8902 / Z-7692</strain>
    </source>
</reference>
<gene>
    <name evidence="4" type="ordered locus">Spiaf_0041</name>
</gene>
<dbReference type="STRING" id="889378.Spiaf_0041"/>
<feature type="binding site" evidence="2">
    <location>
        <begin position="247"/>
        <end position="248"/>
    </location>
    <ligand>
        <name>ATP</name>
        <dbReference type="ChEBI" id="CHEBI:30616"/>
    </ligand>
</feature>
<dbReference type="Gene3D" id="1.10.3290.10">
    <property type="entry name" value="Fido-like domain"/>
    <property type="match status" value="1"/>
</dbReference>
<dbReference type="InterPro" id="IPR025230">
    <property type="entry name" value="DUF4172"/>
</dbReference>
<keyword evidence="5" id="KW-1185">Reference proteome</keyword>
<dbReference type="PROSITE" id="PS51459">
    <property type="entry name" value="FIDO"/>
    <property type="match status" value="1"/>
</dbReference>
<evidence type="ECO:0000313" key="4">
    <source>
        <dbReference type="EMBL" id="AFG36150.1"/>
    </source>
</evidence>
<dbReference type="Pfam" id="PF02661">
    <property type="entry name" value="Fic"/>
    <property type="match status" value="1"/>
</dbReference>
<dbReference type="PANTHER" id="PTHR13504">
    <property type="entry name" value="FIDO DOMAIN-CONTAINING PROTEIN DDB_G0283145"/>
    <property type="match status" value="1"/>
</dbReference>
<accession>H9UF57</accession>
<evidence type="ECO:0000313" key="5">
    <source>
        <dbReference type="Proteomes" id="UP000007383"/>
    </source>
</evidence>
<dbReference type="InterPro" id="IPR003812">
    <property type="entry name" value="Fido"/>
</dbReference>
<organism evidence="4 5">
    <name type="scientific">Spirochaeta africana (strain ATCC 700263 / DSM 8902 / Z-7692)</name>
    <dbReference type="NCBI Taxonomy" id="889378"/>
    <lineage>
        <taxon>Bacteria</taxon>
        <taxon>Pseudomonadati</taxon>
        <taxon>Spirochaetota</taxon>
        <taxon>Spirochaetia</taxon>
        <taxon>Spirochaetales</taxon>
        <taxon>Spirochaetaceae</taxon>
        <taxon>Spirochaeta</taxon>
    </lineage>
</organism>
<feature type="domain" description="Fido" evidence="3">
    <location>
        <begin position="113"/>
        <end position="269"/>
    </location>
</feature>
<sequence length="368" mass="41322">MYIWQHNEWPRFRYQLPGLEDLLYLFAERVGRVSGAWHALAEPNRQEAMLQIMSAEAVKSSEIEGLQLNRGDVYSSIQKNLGLALDEKHIGDRRAAGAAELMVAVRQSWDRPLTADALCDWQYRLLAGSSGIQIGSWRESLEPMRIVSGPLGRETVHFEAPPASRVPGEMQQFLQWFNNTAPGGSMSRLETPVRSALAHLYFETIHPFEDGNGRIGRAVAEKALSQGVGRPVLLSLSGALESDRRAYYAALGHAQRNLEVTEWLRYFLQVILKAQTMSEQLIDFALKKIRFFERFEQRLNNRQLKVVRRMLQEGPEGFVGGMSARKYVGIAGTSKATATRDLQELRDMGAIGIRGSAGGRSTSYDIRL</sequence>